<organism evidence="1 2">
    <name type="scientific">Oopsacas minuta</name>
    <dbReference type="NCBI Taxonomy" id="111878"/>
    <lineage>
        <taxon>Eukaryota</taxon>
        <taxon>Metazoa</taxon>
        <taxon>Porifera</taxon>
        <taxon>Hexactinellida</taxon>
        <taxon>Hexasterophora</taxon>
        <taxon>Lyssacinosida</taxon>
        <taxon>Leucopsacidae</taxon>
        <taxon>Oopsacas</taxon>
    </lineage>
</organism>
<dbReference type="EMBL" id="JAKMXF010000358">
    <property type="protein sequence ID" value="KAI6646263.1"/>
    <property type="molecule type" value="Genomic_DNA"/>
</dbReference>
<gene>
    <name evidence="1" type="ORF">LOD99_9347</name>
</gene>
<keyword evidence="2" id="KW-1185">Reference proteome</keyword>
<dbReference type="Proteomes" id="UP001165289">
    <property type="component" value="Unassembled WGS sequence"/>
</dbReference>
<dbReference type="AlphaFoldDB" id="A0AAV7JBZ6"/>
<evidence type="ECO:0000313" key="2">
    <source>
        <dbReference type="Proteomes" id="UP001165289"/>
    </source>
</evidence>
<evidence type="ECO:0000313" key="1">
    <source>
        <dbReference type="EMBL" id="KAI6646263.1"/>
    </source>
</evidence>
<comment type="caution">
    <text evidence="1">The sequence shown here is derived from an EMBL/GenBank/DDBJ whole genome shotgun (WGS) entry which is preliminary data.</text>
</comment>
<reference evidence="1 2" key="1">
    <citation type="journal article" date="2023" name="BMC Biol.">
        <title>The compact genome of the sponge Oopsacas minuta (Hexactinellida) is lacking key metazoan core genes.</title>
        <authorList>
            <person name="Santini S."/>
            <person name="Schenkelaars Q."/>
            <person name="Jourda C."/>
            <person name="Duchesne M."/>
            <person name="Belahbib H."/>
            <person name="Rocher C."/>
            <person name="Selva M."/>
            <person name="Riesgo A."/>
            <person name="Vervoort M."/>
            <person name="Leys S.P."/>
            <person name="Kodjabachian L."/>
            <person name="Le Bivic A."/>
            <person name="Borchiellini C."/>
            <person name="Claverie J.M."/>
            <person name="Renard E."/>
        </authorList>
    </citation>
    <scope>NUCLEOTIDE SEQUENCE [LARGE SCALE GENOMIC DNA]</scope>
    <source>
        <strain evidence="1">SPO-2</strain>
    </source>
</reference>
<protein>
    <submittedName>
        <fullName evidence="1">Uncharacterized protein</fullName>
    </submittedName>
</protein>
<name>A0AAV7JBZ6_9METZ</name>
<proteinExistence type="predicted"/>
<accession>A0AAV7JBZ6</accession>
<sequence>MRRSEQARIAYRLLGEHSYSSSARIGRNYQSVASQHKGISAVSNISLNEHEAYIHTLILLMKLHSQSIAESGVAGGIFAESLNVLTCEQLRLVKTSNSENHEIIQKATINSKLEYDKSVVSSQTDSFPNNTTINAEIYEIDEENLHSSTSSMLSIDRIEFTYPINDSNSFHTGTNKLSSLSDDQLKSFSDIIIQNNEEILSLSKTGETTAFEQTSKPIYDLISNHNKSNPIRERITSLFRDELISETSDEIRTPDNSTDTYLINSQQKVFSVNYQNLFEEVKAHNPEMEADQLRIDLEQMWPELVHEELQINQNKVNQAKRKLSENEYKELQKCLDKTKYKVANQYERILKKEPFNKKDELIPENTTPSTKRFKFDKAESSSSVRSTSKSTTNDECQNLNCSNKAVYDEFRGLYYCCSDCCIKHCKYVFSHWNEQKK</sequence>